<evidence type="ECO:0000313" key="2">
    <source>
        <dbReference type="WBParaSite" id="PgR011_g125_t03"/>
    </source>
</evidence>
<reference evidence="2" key="1">
    <citation type="submission" date="2022-11" db="UniProtKB">
        <authorList>
            <consortium name="WormBaseParasite"/>
        </authorList>
    </citation>
    <scope>IDENTIFICATION</scope>
</reference>
<sequence>MNKYAFFVCSSSRHFQLGIITTAAMKLIGQLYPKIASCVIVHDDLSFSYNLYSPARSLTEFLLFQGIF</sequence>
<proteinExistence type="predicted"/>
<keyword evidence="1" id="KW-1185">Reference proteome</keyword>
<evidence type="ECO:0000313" key="1">
    <source>
        <dbReference type="Proteomes" id="UP000887569"/>
    </source>
</evidence>
<organism evidence="1 2">
    <name type="scientific">Parascaris univalens</name>
    <name type="common">Nematode worm</name>
    <dbReference type="NCBI Taxonomy" id="6257"/>
    <lineage>
        <taxon>Eukaryota</taxon>
        <taxon>Metazoa</taxon>
        <taxon>Ecdysozoa</taxon>
        <taxon>Nematoda</taxon>
        <taxon>Chromadorea</taxon>
        <taxon>Rhabditida</taxon>
        <taxon>Spirurina</taxon>
        <taxon>Ascaridomorpha</taxon>
        <taxon>Ascaridoidea</taxon>
        <taxon>Ascarididae</taxon>
        <taxon>Parascaris</taxon>
    </lineage>
</organism>
<dbReference type="WBParaSite" id="PgR011_g125_t03">
    <property type="protein sequence ID" value="PgR011_g125_t03"/>
    <property type="gene ID" value="PgR011_g125"/>
</dbReference>
<accession>A0A915ANC9</accession>
<name>A0A915ANC9_PARUN</name>
<dbReference type="Proteomes" id="UP000887569">
    <property type="component" value="Unplaced"/>
</dbReference>
<protein>
    <submittedName>
        <fullName evidence="2">Uncharacterized protein</fullName>
    </submittedName>
</protein>
<dbReference type="AlphaFoldDB" id="A0A915ANC9"/>